<sequence length="324" mass="36874">MRGKLWLLSYLVLFLPLRCALAADGYGPLQSYTQSPLHTNVHSPQLRSGFSLDPEEQEVYMSGTIASVWAITATYELDYYQNQLAIGSKWQLDSSWQVDLQYRWNFAANNHLDKPTMAFHEFVGIDQNGREDVDRHRFVIDMPSYGVQEEGFRGETLSSALTGYIQYQAFADDHHGLSFGASLYYNDTSNGLFSGSRFEQSVQINYGYVEDKHALDTTAAITIRDTPTDFTHMPYRSTTWTLGLSYRYQWFENHTLIAQLATHQGLIDDGGEFSKPSTEFTYGYRYTLQNSAIEITLVENMFHADNSTDIAIGVAYRYRFGASA</sequence>
<comment type="caution">
    <text evidence="2">The sequence shown here is derived from an EMBL/GenBank/DDBJ whole genome shotgun (WGS) entry which is preliminary data.</text>
</comment>
<feature type="chain" id="PRO_5008079159" description="Outer membrane beta-barrel domain protein" evidence="1">
    <location>
        <begin position="23"/>
        <end position="324"/>
    </location>
</feature>
<evidence type="ECO:0008006" key="4">
    <source>
        <dbReference type="Google" id="ProtNLM"/>
    </source>
</evidence>
<name>A0A177XUT7_9VIBR</name>
<organism evidence="2 3">
    <name type="scientific">Vibrio bivalvicida</name>
    <dbReference type="NCBI Taxonomy" id="1276888"/>
    <lineage>
        <taxon>Bacteria</taxon>
        <taxon>Pseudomonadati</taxon>
        <taxon>Pseudomonadota</taxon>
        <taxon>Gammaproteobacteria</taxon>
        <taxon>Vibrionales</taxon>
        <taxon>Vibrionaceae</taxon>
        <taxon>Vibrio</taxon>
        <taxon>Vibrio oreintalis group</taxon>
    </lineage>
</organism>
<accession>A0A177XUT7</accession>
<evidence type="ECO:0000256" key="1">
    <source>
        <dbReference type="SAM" id="SignalP"/>
    </source>
</evidence>
<protein>
    <recommendedName>
        <fullName evidence="4">Outer membrane beta-barrel domain protein</fullName>
    </recommendedName>
</protein>
<proteinExistence type="predicted"/>
<dbReference type="RefSeq" id="WP_049843954.1">
    <property type="nucleotide sequence ID" value="NZ_LLEI02000083.1"/>
</dbReference>
<gene>
    <name evidence="2" type="ORF">APB76_20605</name>
</gene>
<keyword evidence="1" id="KW-0732">Signal</keyword>
<dbReference type="Proteomes" id="UP000078406">
    <property type="component" value="Unassembled WGS sequence"/>
</dbReference>
<dbReference type="AlphaFoldDB" id="A0A177XUT7"/>
<evidence type="ECO:0000313" key="2">
    <source>
        <dbReference type="EMBL" id="OAJ92398.1"/>
    </source>
</evidence>
<dbReference type="EMBL" id="LLEI02000083">
    <property type="protein sequence ID" value="OAJ92398.1"/>
    <property type="molecule type" value="Genomic_DNA"/>
</dbReference>
<dbReference type="InterPro" id="IPR021523">
    <property type="entry name" value="DUF3187"/>
</dbReference>
<feature type="signal peptide" evidence="1">
    <location>
        <begin position="1"/>
        <end position="22"/>
    </location>
</feature>
<dbReference type="Pfam" id="PF11383">
    <property type="entry name" value="DUF3187"/>
    <property type="match status" value="1"/>
</dbReference>
<evidence type="ECO:0000313" key="3">
    <source>
        <dbReference type="Proteomes" id="UP000078406"/>
    </source>
</evidence>
<reference evidence="2 3" key="1">
    <citation type="journal article" date="2016" name="Syst. Appl. Microbiol.">
        <title>Vibrio bivalvicida sp. nov., a novel larval pathogen for bivalve molluscs reared in a hatchery.</title>
        <authorList>
            <person name="Dubert J."/>
            <person name="Romalde J.L."/>
            <person name="Prado S."/>
            <person name="Barja J.L."/>
        </authorList>
    </citation>
    <scope>NUCLEOTIDE SEQUENCE [LARGE SCALE GENOMIC DNA]</scope>
    <source>
        <strain evidence="2 3">605</strain>
    </source>
</reference>